<protein>
    <recommendedName>
        <fullName evidence="5">Pyrroline-5-carboxylate reductase</fullName>
        <ecNumber evidence="5">1.5.1.2</ecNumber>
    </recommendedName>
</protein>
<feature type="binding site" evidence="4">
    <location>
        <position position="74"/>
    </location>
    <ligand>
        <name>NADPH</name>
        <dbReference type="ChEBI" id="CHEBI:57783"/>
    </ligand>
</feature>
<feature type="binding site" evidence="4">
    <location>
        <begin position="87"/>
        <end position="90"/>
    </location>
    <ligand>
        <name>NADP(+)</name>
        <dbReference type="ChEBI" id="CHEBI:58349"/>
    </ligand>
</feature>
<dbReference type="FunFam" id="1.10.3730.10:FF:000001">
    <property type="entry name" value="Pyrroline-5-carboxylate reductase"/>
    <property type="match status" value="1"/>
</dbReference>
<dbReference type="EMBL" id="CABVLU010000004">
    <property type="protein sequence ID" value="VVT57275.1"/>
    <property type="molecule type" value="Genomic_DNA"/>
</dbReference>
<evidence type="ECO:0000256" key="1">
    <source>
        <dbReference type="ARBA" id="ARBA00005525"/>
    </source>
</evidence>
<feature type="domain" description="Pyrroline-5-carboxylate reductase dimerisation" evidence="7">
    <location>
        <begin position="183"/>
        <end position="284"/>
    </location>
</feature>
<dbReference type="PROSITE" id="PS00521">
    <property type="entry name" value="P5CR"/>
    <property type="match status" value="1"/>
</dbReference>
<sequence length="289" mass="30508">MSTSISLNNGYTLGVIATGTMGTAVLNAIVNGINQNETTSPIPSRFFATVNSQKSVDRLIDQFGNKVEVTIGKNAEVVEKSDVIILACKPFMTENILHEIPNKFFKGKILISLLAGKTIAQITDMTGGNALVVRAMTNTPSKLGAGMTVISYPTKTDISYTNKVCDSISWIFNQTGRSISMDEKYMDVATALCGSGPAFCFLMIEALSDGAVKMGMPYPIAQECAAQVLHGASQMVLEGSHPAVLRNAVCTPGGTTIGGLMILEDGKVRSSVANAVVEATNIATSLSKK</sequence>
<dbReference type="InterPro" id="IPR053790">
    <property type="entry name" value="P5CR-like_CS"/>
</dbReference>
<dbReference type="InterPro" id="IPR036291">
    <property type="entry name" value="NAD(P)-bd_dom_sf"/>
</dbReference>
<dbReference type="PANTHER" id="PTHR11645:SF0">
    <property type="entry name" value="PYRROLINE-5-CARBOXYLATE REDUCTASE 3"/>
    <property type="match status" value="1"/>
</dbReference>
<dbReference type="Gene3D" id="1.10.3730.10">
    <property type="entry name" value="ProC C-terminal domain-like"/>
    <property type="match status" value="1"/>
</dbReference>
<dbReference type="Pfam" id="PF14748">
    <property type="entry name" value="P5CR_dimer"/>
    <property type="match status" value="1"/>
</dbReference>
<evidence type="ECO:0000313" key="9">
    <source>
        <dbReference type="Proteomes" id="UP000398389"/>
    </source>
</evidence>
<keyword evidence="3 5" id="KW-0560">Oxidoreductase</keyword>
<dbReference type="GO" id="GO:0004735">
    <property type="term" value="F:pyrroline-5-carboxylate reductase activity"/>
    <property type="evidence" value="ECO:0007669"/>
    <property type="project" value="UniProtKB-EC"/>
</dbReference>
<dbReference type="PANTHER" id="PTHR11645">
    <property type="entry name" value="PYRROLINE-5-CARBOXYLATE REDUCTASE"/>
    <property type="match status" value="1"/>
</dbReference>
<dbReference type="Pfam" id="PF03807">
    <property type="entry name" value="F420_oxidored"/>
    <property type="match status" value="1"/>
</dbReference>
<dbReference type="OrthoDB" id="10263291at2759"/>
<evidence type="ECO:0000256" key="3">
    <source>
        <dbReference type="ARBA" id="ARBA00023002"/>
    </source>
</evidence>
<dbReference type="GeneID" id="43584445"/>
<dbReference type="AlphaFoldDB" id="A0A5E8C2Y7"/>
<evidence type="ECO:0000256" key="2">
    <source>
        <dbReference type="ARBA" id="ARBA00022857"/>
    </source>
</evidence>
<dbReference type="InterPro" id="IPR028939">
    <property type="entry name" value="P5C_Rdtase_cat_N"/>
</dbReference>
<feature type="binding site" evidence="4">
    <location>
        <begin position="16"/>
        <end position="21"/>
    </location>
    <ligand>
        <name>NADP(+)</name>
        <dbReference type="ChEBI" id="CHEBI:58349"/>
    </ligand>
</feature>
<dbReference type="SUPFAM" id="SSF51735">
    <property type="entry name" value="NAD(P)-binding Rossmann-fold domains"/>
    <property type="match status" value="1"/>
</dbReference>
<evidence type="ECO:0000313" key="8">
    <source>
        <dbReference type="EMBL" id="VVT57275.1"/>
    </source>
</evidence>
<reference evidence="8 9" key="1">
    <citation type="submission" date="2019-09" db="EMBL/GenBank/DDBJ databases">
        <authorList>
            <person name="Brejova B."/>
        </authorList>
    </citation>
    <scope>NUCLEOTIDE SEQUENCE [LARGE SCALE GENOMIC DNA]</scope>
</reference>
<evidence type="ECO:0000259" key="6">
    <source>
        <dbReference type="Pfam" id="PF03807"/>
    </source>
</evidence>
<comment type="pathway">
    <text evidence="5">Amino-acid biosynthesis; L-proline biosynthesis; L-proline from L-glutamate 5-semialdehyde: step 1/1.</text>
</comment>
<evidence type="ECO:0000256" key="5">
    <source>
        <dbReference type="RuleBase" id="RU003903"/>
    </source>
</evidence>
<dbReference type="UniPathway" id="UPA00098">
    <property type="reaction ID" value="UER00361"/>
</dbReference>
<keyword evidence="5" id="KW-0028">Amino-acid biosynthesis</keyword>
<dbReference type="HAMAP" id="MF_01925">
    <property type="entry name" value="P5C_reductase"/>
    <property type="match status" value="1"/>
</dbReference>
<proteinExistence type="inferred from homology"/>
<name>A0A5E8C2Y7_9ASCO</name>
<keyword evidence="9" id="KW-1185">Reference proteome</keyword>
<dbReference type="NCBIfam" id="TIGR00112">
    <property type="entry name" value="proC"/>
    <property type="match status" value="1"/>
</dbReference>
<dbReference type="SUPFAM" id="SSF48179">
    <property type="entry name" value="6-phosphogluconate dehydrogenase C-terminal domain-like"/>
    <property type="match status" value="1"/>
</dbReference>
<organism evidence="8 9">
    <name type="scientific">Magnusiomyces paraingens</name>
    <dbReference type="NCBI Taxonomy" id="2606893"/>
    <lineage>
        <taxon>Eukaryota</taxon>
        <taxon>Fungi</taxon>
        <taxon>Dikarya</taxon>
        <taxon>Ascomycota</taxon>
        <taxon>Saccharomycotina</taxon>
        <taxon>Dipodascomycetes</taxon>
        <taxon>Dipodascales</taxon>
        <taxon>Dipodascaceae</taxon>
        <taxon>Magnusiomyces</taxon>
    </lineage>
</organism>
<dbReference type="Gene3D" id="3.40.50.720">
    <property type="entry name" value="NAD(P)-binding Rossmann-like Domain"/>
    <property type="match status" value="1"/>
</dbReference>
<keyword evidence="5" id="KW-0641">Proline biosynthesis</keyword>
<feature type="domain" description="Pyrroline-5-carboxylate reductase catalytic N-terminal" evidence="6">
    <location>
        <begin position="13"/>
        <end position="116"/>
    </location>
</feature>
<dbReference type="GO" id="GO:0055129">
    <property type="term" value="P:L-proline biosynthetic process"/>
    <property type="evidence" value="ECO:0007669"/>
    <property type="project" value="UniProtKB-UniPathway"/>
</dbReference>
<evidence type="ECO:0000256" key="4">
    <source>
        <dbReference type="PIRSR" id="PIRSR000193-1"/>
    </source>
</evidence>
<dbReference type="InterPro" id="IPR008927">
    <property type="entry name" value="6-PGluconate_DH-like_C_sf"/>
</dbReference>
<comment type="similarity">
    <text evidence="1 5">Belongs to the pyrroline-5-carboxylate reductase family.</text>
</comment>
<accession>A0A5E8C2Y7</accession>
<evidence type="ECO:0000259" key="7">
    <source>
        <dbReference type="Pfam" id="PF14748"/>
    </source>
</evidence>
<keyword evidence="2 4" id="KW-0521">NADP</keyword>
<dbReference type="InterPro" id="IPR029036">
    <property type="entry name" value="P5CR_dimer"/>
</dbReference>
<dbReference type="RefSeq" id="XP_031856236.1">
    <property type="nucleotide sequence ID" value="XM_032000345.1"/>
</dbReference>
<dbReference type="InterPro" id="IPR000304">
    <property type="entry name" value="Pyrroline-COOH_reductase"/>
</dbReference>
<dbReference type="PIRSF" id="PIRSF000193">
    <property type="entry name" value="Pyrrol-5-carb_rd"/>
    <property type="match status" value="1"/>
</dbReference>
<dbReference type="Proteomes" id="UP000398389">
    <property type="component" value="Unassembled WGS sequence"/>
</dbReference>
<comment type="catalytic activity">
    <reaction evidence="5">
        <text>L-proline + NADP(+) = (S)-1-pyrroline-5-carboxylate + NADPH + 2 H(+)</text>
        <dbReference type="Rhea" id="RHEA:14109"/>
        <dbReference type="ChEBI" id="CHEBI:15378"/>
        <dbReference type="ChEBI" id="CHEBI:17388"/>
        <dbReference type="ChEBI" id="CHEBI:57783"/>
        <dbReference type="ChEBI" id="CHEBI:58349"/>
        <dbReference type="ChEBI" id="CHEBI:60039"/>
        <dbReference type="EC" id="1.5.1.2"/>
    </reaction>
</comment>
<dbReference type="EC" id="1.5.1.2" evidence="5"/>
<gene>
    <name evidence="8" type="ORF">SAPINGB_P005631</name>
</gene>